<dbReference type="Gene3D" id="2.60.200.40">
    <property type="match status" value="1"/>
</dbReference>
<keyword evidence="3" id="KW-1185">Reference proteome</keyword>
<keyword evidence="2" id="KW-0808">Transferase</keyword>
<dbReference type="InterPro" id="IPR017438">
    <property type="entry name" value="ATP-NAD_kinase_N"/>
</dbReference>
<dbReference type="EC" id="2.7.1.-" evidence="2"/>
<reference evidence="3" key="1">
    <citation type="journal article" date="2019" name="Int. J. Syst. Evol. Microbiol.">
        <title>The Global Catalogue of Microorganisms (GCM) 10K type strain sequencing project: providing services to taxonomists for standard genome sequencing and annotation.</title>
        <authorList>
            <consortium name="The Broad Institute Genomics Platform"/>
            <consortium name="The Broad Institute Genome Sequencing Center for Infectious Disease"/>
            <person name="Wu L."/>
            <person name="Ma J."/>
        </authorList>
    </citation>
    <scope>NUCLEOTIDE SEQUENCE [LARGE SCALE GENOMIC DNA]</scope>
    <source>
        <strain evidence="3">ZS-35-S2</strain>
    </source>
</reference>
<evidence type="ECO:0000259" key="1">
    <source>
        <dbReference type="PROSITE" id="PS50146"/>
    </source>
</evidence>
<dbReference type="Pfam" id="PF00781">
    <property type="entry name" value="DAGK_cat"/>
    <property type="match status" value="1"/>
</dbReference>
<protein>
    <submittedName>
        <fullName evidence="2">Diacylglycerol/lipid kinase family protein</fullName>
        <ecNumber evidence="2">2.7.1.-</ecNumber>
    </submittedName>
</protein>
<gene>
    <name evidence="2" type="ORF">ACFSKQ_02475</name>
</gene>
<keyword evidence="2" id="KW-0418">Kinase</keyword>
<accession>A0ABW5CK37</accession>
<dbReference type="Pfam" id="PF19279">
    <property type="entry name" value="YegS_C"/>
    <property type="match status" value="1"/>
</dbReference>
<feature type="domain" description="DAGKc" evidence="1">
    <location>
        <begin position="1"/>
        <end position="131"/>
    </location>
</feature>
<dbReference type="InterPro" id="IPR001206">
    <property type="entry name" value="Diacylglycerol_kinase_cat_dom"/>
</dbReference>
<sequence>MRIHAILNKAGGTLKTTDLKILGQLIEDEFRMHGHEIDVEVVDGRQVGGALGRAARRTDLDILLVGGGDGTVSGAAAALMGKDIALAILPAGTMNLFARTLQIPLELASAVSALAGGRVTAVDLAVVNGEPFVHQFAVGLHARMVRTRERYDYGSRLGKIWATTRAIASAVRTLPMVRLQIDVDGRTEIIESPAVAVSNNLYGEGHMPFADDPTGGVLGVYICRTRDSVATAGLALDVLRGAWRGSKGMTIVPAKRVRIEHDSGPKEDRAVRDGELVRLDPVCDIEIRPRALKVLVPQEAGFLRE</sequence>
<comment type="caution">
    <text evidence="2">The sequence shown here is derived from an EMBL/GenBank/DDBJ whole genome shotgun (WGS) entry which is preliminary data.</text>
</comment>
<dbReference type="PANTHER" id="PTHR30492">
    <property type="entry name" value="METHYLGLYOXAL SYNTHASE"/>
    <property type="match status" value="1"/>
</dbReference>
<dbReference type="SUPFAM" id="SSF111331">
    <property type="entry name" value="NAD kinase/diacylglycerol kinase-like"/>
    <property type="match status" value="1"/>
</dbReference>
<dbReference type="InterPro" id="IPR004363">
    <property type="entry name" value="Methylgl_synth"/>
</dbReference>
<dbReference type="Gene3D" id="3.40.50.10330">
    <property type="entry name" value="Probable inorganic polyphosphate/atp-NAD kinase, domain 1"/>
    <property type="match status" value="1"/>
</dbReference>
<dbReference type="InterPro" id="IPR045540">
    <property type="entry name" value="YegS/DAGK_C"/>
</dbReference>
<evidence type="ECO:0000313" key="2">
    <source>
        <dbReference type="EMBL" id="MFD2236327.1"/>
    </source>
</evidence>
<evidence type="ECO:0000313" key="3">
    <source>
        <dbReference type="Proteomes" id="UP001597371"/>
    </source>
</evidence>
<dbReference type="RefSeq" id="WP_209735727.1">
    <property type="nucleotide sequence ID" value="NZ_CP072611.1"/>
</dbReference>
<dbReference type="Proteomes" id="UP001597371">
    <property type="component" value="Unassembled WGS sequence"/>
</dbReference>
<dbReference type="EMBL" id="JBHUIJ010000002">
    <property type="protein sequence ID" value="MFD2236327.1"/>
    <property type="molecule type" value="Genomic_DNA"/>
</dbReference>
<dbReference type="PANTHER" id="PTHR30492:SF0">
    <property type="entry name" value="METHYLGLYOXAL SYNTHASE"/>
    <property type="match status" value="1"/>
</dbReference>
<dbReference type="PROSITE" id="PS50146">
    <property type="entry name" value="DAGK"/>
    <property type="match status" value="1"/>
</dbReference>
<dbReference type="SMART" id="SM00046">
    <property type="entry name" value="DAGKc"/>
    <property type="match status" value="1"/>
</dbReference>
<dbReference type="GO" id="GO:0016301">
    <property type="term" value="F:kinase activity"/>
    <property type="evidence" value="ECO:0007669"/>
    <property type="project" value="UniProtKB-KW"/>
</dbReference>
<organism evidence="2 3">
    <name type="scientific">Aureimonas populi</name>
    <dbReference type="NCBI Taxonomy" id="1701758"/>
    <lineage>
        <taxon>Bacteria</taxon>
        <taxon>Pseudomonadati</taxon>
        <taxon>Pseudomonadota</taxon>
        <taxon>Alphaproteobacteria</taxon>
        <taxon>Hyphomicrobiales</taxon>
        <taxon>Aurantimonadaceae</taxon>
        <taxon>Aureimonas</taxon>
    </lineage>
</organism>
<name>A0ABW5CK37_9HYPH</name>
<dbReference type="InterPro" id="IPR016064">
    <property type="entry name" value="NAD/diacylglycerol_kinase_sf"/>
</dbReference>
<proteinExistence type="predicted"/>